<feature type="compositionally biased region" description="Low complexity" evidence="1">
    <location>
        <begin position="279"/>
        <end position="293"/>
    </location>
</feature>
<evidence type="ECO:0000313" key="2">
    <source>
        <dbReference type="EMBL" id="KAK9817653.1"/>
    </source>
</evidence>
<dbReference type="EMBL" id="JALJOR010000004">
    <property type="protein sequence ID" value="KAK9817653.1"/>
    <property type="molecule type" value="Genomic_DNA"/>
</dbReference>
<reference evidence="2 3" key="1">
    <citation type="journal article" date="2024" name="Nat. Commun.">
        <title>Phylogenomics reveals the evolutionary origins of lichenization in chlorophyte algae.</title>
        <authorList>
            <person name="Puginier C."/>
            <person name="Libourel C."/>
            <person name="Otte J."/>
            <person name="Skaloud P."/>
            <person name="Haon M."/>
            <person name="Grisel S."/>
            <person name="Petersen M."/>
            <person name="Berrin J.G."/>
            <person name="Delaux P.M."/>
            <person name="Dal Grande F."/>
            <person name="Keller J."/>
        </authorList>
    </citation>
    <scope>NUCLEOTIDE SEQUENCE [LARGE SCALE GENOMIC DNA]</scope>
    <source>
        <strain evidence="2 3">SAG 2043</strain>
    </source>
</reference>
<feature type="compositionally biased region" description="Basic residues" evidence="1">
    <location>
        <begin position="312"/>
        <end position="325"/>
    </location>
</feature>
<comment type="caution">
    <text evidence="2">The sequence shown here is derived from an EMBL/GenBank/DDBJ whole genome shotgun (WGS) entry which is preliminary data.</text>
</comment>
<dbReference type="Proteomes" id="UP001489004">
    <property type="component" value="Unassembled WGS sequence"/>
</dbReference>
<feature type="region of interest" description="Disordered" evidence="1">
    <location>
        <begin position="39"/>
        <end position="73"/>
    </location>
</feature>
<accession>A0AAW1Q5Q0</accession>
<protein>
    <submittedName>
        <fullName evidence="2">Uncharacterized protein</fullName>
    </submittedName>
</protein>
<feature type="compositionally biased region" description="Low complexity" evidence="1">
    <location>
        <begin position="226"/>
        <end position="237"/>
    </location>
</feature>
<sequence length="348" mass="36284">MVKRAGLAARWTGSFDQQSKQALQVHNVCKPLHNQSVTKIPGTGNLAQAPASEAEAPAQPVHTTLRTTSRRSKDLMKLETELAQLDTEAAAEQATLEFVRGQATNQGQDEQHRQQRRSDRKQWDPIPWWEGKTKAATEPKPAAAPPGSTTLADKPPKRKRGKENPVQAEQLANDASQESTQLPRASTVPAAKADAVPLAPASETTQASGAAGGHANPSPAGPTVQAPAAVPSAASGSARKRRKTKKVAAEPLPAKRPATEDGVEAAQVPGASTAPAGQPDADPLGPLAPADGGVAKPSSDCPSGQADAATAKKQKKNKKTKKRRNEKAAEPLPAENSAKDEGAEALPM</sequence>
<name>A0AAW1Q5Q0_9CHLO</name>
<dbReference type="AlphaFoldDB" id="A0AAW1Q5Q0"/>
<feature type="region of interest" description="Disordered" evidence="1">
    <location>
        <begin position="96"/>
        <end position="348"/>
    </location>
</feature>
<feature type="compositionally biased region" description="Low complexity" evidence="1">
    <location>
        <begin position="47"/>
        <end position="60"/>
    </location>
</feature>
<proteinExistence type="predicted"/>
<evidence type="ECO:0000313" key="3">
    <source>
        <dbReference type="Proteomes" id="UP001489004"/>
    </source>
</evidence>
<feature type="compositionally biased region" description="Basic and acidic residues" evidence="1">
    <location>
        <begin position="109"/>
        <end position="123"/>
    </location>
</feature>
<feature type="compositionally biased region" description="Polar residues" evidence="1">
    <location>
        <begin position="173"/>
        <end position="184"/>
    </location>
</feature>
<organism evidence="2 3">
    <name type="scientific">[Myrmecia] bisecta</name>
    <dbReference type="NCBI Taxonomy" id="41462"/>
    <lineage>
        <taxon>Eukaryota</taxon>
        <taxon>Viridiplantae</taxon>
        <taxon>Chlorophyta</taxon>
        <taxon>core chlorophytes</taxon>
        <taxon>Trebouxiophyceae</taxon>
        <taxon>Trebouxiales</taxon>
        <taxon>Trebouxiaceae</taxon>
        <taxon>Myrmecia</taxon>
    </lineage>
</organism>
<evidence type="ECO:0000256" key="1">
    <source>
        <dbReference type="SAM" id="MobiDB-lite"/>
    </source>
</evidence>
<gene>
    <name evidence="2" type="ORF">WJX72_000226</name>
</gene>
<feature type="compositionally biased region" description="Low complexity" evidence="1">
    <location>
        <begin position="189"/>
        <end position="201"/>
    </location>
</feature>
<keyword evidence="3" id="KW-1185">Reference proteome</keyword>